<dbReference type="PANTHER" id="PTHR42891">
    <property type="entry name" value="D-GLYCERO-BETA-D-MANNO-HEPTOSE-1,7-BISPHOSPHATE 7-PHOSPHATASE"/>
    <property type="match status" value="1"/>
</dbReference>
<dbReference type="CDD" id="cd07503">
    <property type="entry name" value="HAD_HisB-N"/>
    <property type="match status" value="1"/>
</dbReference>
<keyword evidence="4 7" id="KW-0378">Hydrolase</keyword>
<evidence type="ECO:0000256" key="5">
    <source>
        <dbReference type="ARBA" id="ARBA00023277"/>
    </source>
</evidence>
<comment type="cofactor">
    <cofactor evidence="10">
        <name>Zn(2+)</name>
        <dbReference type="ChEBI" id="CHEBI:29105"/>
    </cofactor>
</comment>
<proteinExistence type="inferred from homology"/>
<sequence>MAEAKPAAFLDRDGVINIDRGYVGRVLDFELIDGAAEAISLLNRSGYLVFVVTNQSGIARGYFTEADFFEVTAYMNALLAQGEARIDDIRYCPYHPNAEIASYRACHPWRKPAPGMILDLVEKWNVDLDSSFLIGNSARDLEAARAAGIKGYLYEQGNLLEFLRSSALKMDRDVN</sequence>
<feature type="site" description="Contributes to substrate recognition" evidence="9">
    <location>
        <position position="110"/>
    </location>
</feature>
<comment type="cofactor">
    <cofactor evidence="10">
        <name>Mg(2+)</name>
        <dbReference type="ChEBI" id="CHEBI:18420"/>
    </cofactor>
</comment>
<evidence type="ECO:0000313" key="11">
    <source>
        <dbReference type="EMBL" id="BBX09844.1"/>
    </source>
</evidence>
<dbReference type="Proteomes" id="UP000467327">
    <property type="component" value="Chromosome"/>
</dbReference>
<feature type="active site" description="Nucleophile" evidence="8">
    <location>
        <position position="11"/>
    </location>
</feature>
<dbReference type="InterPro" id="IPR006543">
    <property type="entry name" value="Histidinol-phos"/>
</dbReference>
<keyword evidence="12" id="KW-1185">Reference proteome</keyword>
<feature type="binding site" evidence="10">
    <location>
        <position position="92"/>
    </location>
    <ligand>
        <name>Zn(2+)</name>
        <dbReference type="ChEBI" id="CHEBI:29105"/>
    </ligand>
</feature>
<dbReference type="NCBIfam" id="TIGR01662">
    <property type="entry name" value="HAD-SF-IIIA"/>
    <property type="match status" value="1"/>
</dbReference>
<gene>
    <name evidence="11" type="ORF">MAIC_46470</name>
</gene>
<dbReference type="Gene3D" id="3.40.50.1000">
    <property type="entry name" value="HAD superfamily/HAD-like"/>
    <property type="match status" value="1"/>
</dbReference>
<keyword evidence="10" id="KW-0460">Magnesium</keyword>
<name>A0AAD1MF43_9MYCO</name>
<evidence type="ECO:0000256" key="6">
    <source>
        <dbReference type="ARBA" id="ARBA00031828"/>
    </source>
</evidence>
<feature type="site" description="Stabilizes the phosphoryl group" evidence="9">
    <location>
        <position position="111"/>
    </location>
</feature>
<keyword evidence="10" id="KW-0862">Zinc</keyword>
<comment type="similarity">
    <text evidence="7">Belongs to the gmhB family.</text>
</comment>
<dbReference type="AlphaFoldDB" id="A0AAD1MF43"/>
<dbReference type="InterPro" id="IPR036412">
    <property type="entry name" value="HAD-like_sf"/>
</dbReference>
<dbReference type="InterPro" id="IPR023214">
    <property type="entry name" value="HAD_sf"/>
</dbReference>
<dbReference type="GO" id="GO:0016791">
    <property type="term" value="F:phosphatase activity"/>
    <property type="evidence" value="ECO:0007669"/>
    <property type="project" value="InterPro"/>
</dbReference>
<dbReference type="PIRSF" id="PIRSF004682">
    <property type="entry name" value="GmhB"/>
    <property type="match status" value="1"/>
</dbReference>
<keyword evidence="3 10" id="KW-0479">Metal-binding</keyword>
<comment type="subcellular location">
    <subcellularLocation>
        <location evidence="1 7">Cytoplasm</location>
    </subcellularLocation>
</comment>
<dbReference type="KEGG" id="maic:MAIC_46470"/>
<feature type="site" description="Stabilizes the phosphoryl group" evidence="9">
    <location>
        <position position="53"/>
    </location>
</feature>
<evidence type="ECO:0000256" key="3">
    <source>
        <dbReference type="ARBA" id="ARBA00022723"/>
    </source>
</evidence>
<evidence type="ECO:0000256" key="8">
    <source>
        <dbReference type="PIRSR" id="PIRSR004682-1"/>
    </source>
</evidence>
<dbReference type="GO" id="GO:0046872">
    <property type="term" value="F:metal ion binding"/>
    <property type="evidence" value="ECO:0007669"/>
    <property type="project" value="UniProtKB-KW"/>
</dbReference>
<reference evidence="11 12" key="1">
    <citation type="journal article" date="2019" name="Emerg. Microbes Infect.">
        <title>Comprehensive subspecies identification of 175 nontuberculous mycobacteria species based on 7547 genomic profiles.</title>
        <authorList>
            <person name="Matsumoto Y."/>
            <person name="Kinjo T."/>
            <person name="Motooka D."/>
            <person name="Nabeya D."/>
            <person name="Jung N."/>
            <person name="Uechi K."/>
            <person name="Horii T."/>
            <person name="Iida T."/>
            <person name="Fujita J."/>
            <person name="Nakamura S."/>
        </authorList>
    </citation>
    <scope>NUCLEOTIDE SEQUENCE [LARGE SCALE GENOMIC DNA]</scope>
    <source>
        <strain evidence="11 12">JCM 6376</strain>
    </source>
</reference>
<dbReference type="SUPFAM" id="SSF56784">
    <property type="entry name" value="HAD-like"/>
    <property type="match status" value="1"/>
</dbReference>
<evidence type="ECO:0000256" key="4">
    <source>
        <dbReference type="ARBA" id="ARBA00022801"/>
    </source>
</evidence>
<dbReference type="NCBIfam" id="TIGR01656">
    <property type="entry name" value="Histidinol-ppas"/>
    <property type="match status" value="1"/>
</dbReference>
<dbReference type="GO" id="GO:0005737">
    <property type="term" value="C:cytoplasm"/>
    <property type="evidence" value="ECO:0007669"/>
    <property type="project" value="UniProtKB-SubCell"/>
</dbReference>
<dbReference type="Pfam" id="PF13242">
    <property type="entry name" value="Hydrolase_like"/>
    <property type="match status" value="1"/>
</dbReference>
<evidence type="ECO:0000313" key="12">
    <source>
        <dbReference type="Proteomes" id="UP000467327"/>
    </source>
</evidence>
<evidence type="ECO:0000256" key="1">
    <source>
        <dbReference type="ARBA" id="ARBA00004496"/>
    </source>
</evidence>
<dbReference type="GO" id="GO:0005975">
    <property type="term" value="P:carbohydrate metabolic process"/>
    <property type="evidence" value="ECO:0007669"/>
    <property type="project" value="InterPro"/>
</dbReference>
<keyword evidence="2 7" id="KW-0963">Cytoplasm</keyword>
<organism evidence="11 12">
    <name type="scientific">Mycolicibacterium aichiense</name>
    <dbReference type="NCBI Taxonomy" id="1799"/>
    <lineage>
        <taxon>Bacteria</taxon>
        <taxon>Bacillati</taxon>
        <taxon>Actinomycetota</taxon>
        <taxon>Actinomycetes</taxon>
        <taxon>Mycobacteriales</taxon>
        <taxon>Mycobacteriaceae</taxon>
        <taxon>Mycolicibacterium</taxon>
    </lineage>
</organism>
<dbReference type="EMBL" id="AP022561">
    <property type="protein sequence ID" value="BBX09844.1"/>
    <property type="molecule type" value="Genomic_DNA"/>
</dbReference>
<evidence type="ECO:0000256" key="9">
    <source>
        <dbReference type="PIRSR" id="PIRSR004682-3"/>
    </source>
</evidence>
<feature type="binding site" evidence="10">
    <location>
        <position position="13"/>
    </location>
    <ligand>
        <name>Mg(2+)</name>
        <dbReference type="ChEBI" id="CHEBI:18420"/>
    </ligand>
</feature>
<evidence type="ECO:0000256" key="10">
    <source>
        <dbReference type="PIRSR" id="PIRSR004682-4"/>
    </source>
</evidence>
<dbReference type="EC" id="3.1.3.-" evidence="7"/>
<feature type="active site" description="Proton donor" evidence="8">
    <location>
        <position position="13"/>
    </location>
</feature>
<dbReference type="PANTHER" id="PTHR42891:SF1">
    <property type="entry name" value="D-GLYCERO-BETA-D-MANNO-HEPTOSE-1,7-BISPHOSPHATE 7-PHOSPHATASE"/>
    <property type="match status" value="1"/>
</dbReference>
<evidence type="ECO:0000256" key="2">
    <source>
        <dbReference type="ARBA" id="ARBA00022490"/>
    </source>
</evidence>
<feature type="binding site" evidence="10">
    <location>
        <position position="11"/>
    </location>
    <ligand>
        <name>Mg(2+)</name>
        <dbReference type="ChEBI" id="CHEBI:18420"/>
    </ligand>
</feature>
<dbReference type="RefSeq" id="WP_115318745.1">
    <property type="nucleotide sequence ID" value="NZ_AP022561.1"/>
</dbReference>
<protein>
    <recommendedName>
        <fullName evidence="6 7">D,D-heptose 1,7-bisphosphate phosphatase</fullName>
        <ecNumber evidence="7">3.1.3.-</ecNumber>
    </recommendedName>
</protein>
<dbReference type="InterPro" id="IPR006549">
    <property type="entry name" value="HAD-SF_hydro_IIIA"/>
</dbReference>
<evidence type="ECO:0000256" key="7">
    <source>
        <dbReference type="PIRNR" id="PIRNR004682"/>
    </source>
</evidence>
<keyword evidence="5 7" id="KW-0119">Carbohydrate metabolism</keyword>
<dbReference type="InterPro" id="IPR004446">
    <property type="entry name" value="Heptose_bisP_phosphatase"/>
</dbReference>
<accession>A0AAD1MF43</accession>